<accession>A0A915I9B0</accession>
<evidence type="ECO:0000313" key="1">
    <source>
        <dbReference type="Proteomes" id="UP000887565"/>
    </source>
</evidence>
<name>A0A915I9B0_ROMCU</name>
<keyword evidence="1" id="KW-1185">Reference proteome</keyword>
<organism evidence="1 2">
    <name type="scientific">Romanomermis culicivorax</name>
    <name type="common">Nematode worm</name>
    <dbReference type="NCBI Taxonomy" id="13658"/>
    <lineage>
        <taxon>Eukaryota</taxon>
        <taxon>Metazoa</taxon>
        <taxon>Ecdysozoa</taxon>
        <taxon>Nematoda</taxon>
        <taxon>Enoplea</taxon>
        <taxon>Dorylaimia</taxon>
        <taxon>Mermithida</taxon>
        <taxon>Mermithoidea</taxon>
        <taxon>Mermithidae</taxon>
        <taxon>Romanomermis</taxon>
    </lineage>
</organism>
<dbReference type="WBParaSite" id="nRc.2.0.1.t10760-RA">
    <property type="protein sequence ID" value="nRc.2.0.1.t10760-RA"/>
    <property type="gene ID" value="nRc.2.0.1.g10760"/>
</dbReference>
<dbReference type="AlphaFoldDB" id="A0A915I9B0"/>
<protein>
    <submittedName>
        <fullName evidence="2">Uncharacterized protein</fullName>
    </submittedName>
</protein>
<proteinExistence type="predicted"/>
<evidence type="ECO:0000313" key="2">
    <source>
        <dbReference type="WBParaSite" id="nRc.2.0.1.t10760-RA"/>
    </source>
</evidence>
<sequence length="65" mass="7364">MPSCLDKIRACKECGQRMSFLKHESDGVLKLKHSHCIGNIFIEIFYRLGSCTALEKDCTFQVALV</sequence>
<dbReference type="Proteomes" id="UP000887565">
    <property type="component" value="Unplaced"/>
</dbReference>
<reference evidence="2" key="1">
    <citation type="submission" date="2022-11" db="UniProtKB">
        <authorList>
            <consortium name="WormBaseParasite"/>
        </authorList>
    </citation>
    <scope>IDENTIFICATION</scope>
</reference>